<organism evidence="2 3">
    <name type="scientific">Streptomyces synnematoformans</name>
    <dbReference type="NCBI Taxonomy" id="415721"/>
    <lineage>
        <taxon>Bacteria</taxon>
        <taxon>Bacillati</taxon>
        <taxon>Actinomycetota</taxon>
        <taxon>Actinomycetes</taxon>
        <taxon>Kitasatosporales</taxon>
        <taxon>Streptomycetaceae</taxon>
        <taxon>Streptomyces</taxon>
    </lineage>
</organism>
<accession>A0ABN2XIT7</accession>
<evidence type="ECO:0000313" key="2">
    <source>
        <dbReference type="EMBL" id="GAA2111227.1"/>
    </source>
</evidence>
<proteinExistence type="predicted"/>
<dbReference type="Proteomes" id="UP001500443">
    <property type="component" value="Unassembled WGS sequence"/>
</dbReference>
<evidence type="ECO:0000313" key="3">
    <source>
        <dbReference type="Proteomes" id="UP001500443"/>
    </source>
</evidence>
<feature type="region of interest" description="Disordered" evidence="1">
    <location>
        <begin position="16"/>
        <end position="41"/>
    </location>
</feature>
<feature type="compositionally biased region" description="Basic and acidic residues" evidence="1">
    <location>
        <begin position="24"/>
        <end position="38"/>
    </location>
</feature>
<reference evidence="2 3" key="1">
    <citation type="journal article" date="2019" name="Int. J. Syst. Evol. Microbiol.">
        <title>The Global Catalogue of Microorganisms (GCM) 10K type strain sequencing project: providing services to taxonomists for standard genome sequencing and annotation.</title>
        <authorList>
            <consortium name="The Broad Institute Genomics Platform"/>
            <consortium name="The Broad Institute Genome Sequencing Center for Infectious Disease"/>
            <person name="Wu L."/>
            <person name="Ma J."/>
        </authorList>
    </citation>
    <scope>NUCLEOTIDE SEQUENCE [LARGE SCALE GENOMIC DNA]</scope>
    <source>
        <strain evidence="2 3">JCM 15481</strain>
    </source>
</reference>
<sequence length="62" mass="6550">MSCLLHIGSPALGEASVSRQAARSFREGRERKVGHRDLGAAPVPHLSAAGITARVTPRFNGE</sequence>
<dbReference type="EMBL" id="BAAAPF010000011">
    <property type="protein sequence ID" value="GAA2111227.1"/>
    <property type="molecule type" value="Genomic_DNA"/>
</dbReference>
<comment type="caution">
    <text evidence="2">The sequence shown here is derived from an EMBL/GenBank/DDBJ whole genome shotgun (WGS) entry which is preliminary data.</text>
</comment>
<protein>
    <submittedName>
        <fullName evidence="2">Uncharacterized protein</fullName>
    </submittedName>
</protein>
<gene>
    <name evidence="2" type="ORF">GCM10009802_08790</name>
</gene>
<evidence type="ECO:0000256" key="1">
    <source>
        <dbReference type="SAM" id="MobiDB-lite"/>
    </source>
</evidence>
<keyword evidence="3" id="KW-1185">Reference proteome</keyword>
<name>A0ABN2XIT7_9ACTN</name>